<proteinExistence type="predicted"/>
<sequence>MFHKRGLQTDLSNWHGIFLSNFLANCLITWLNSLLTPYIAKHRILPDTQVAMQQDVQTRDLMSYLAGIKCWAARQKQSVYAIKRDQMKGFNYLSPEGMYDTVRAYVSTDALIITTASFKIADPHLPNHHLKLHVAMTEATDDSFLFGTSLPSLRRNTLAMERFQFAYGWLTQWTKTVAYALQVKGTLPKSVSFDSITNQRGVDPMTITKHDVPLIKDELDFLRAKVDGPGAHYEELKSMVDAFTFPKFIGRTPITPLRKVASQCLVSRCCALLSIQPMKQSDTEDLDRKIMRKIHDELGMPFTPNMKILDLLLKYHGLEFPSLACINAGIAAVTASITGPTTLVLRINESNIVAMQGELMALTAAILFADASASIPKLYTDYLNVVRLIEDEKSAVNQGAKLRRTNTRSYYQWILVLLSEKKVEVMHVKGHTNELTIPSHMNHEADYYASAAQRMGKSVPEAPVPMFFMDEYAFYSSRDGWIESNICHLVDMMIAKNQSDDIAREHPEQMLTSIYDLHPPPDFPYTHAYSAYSATVQLYARSGQLPVAATLHKRGKIDDDGCRFGCDAVEDAHHIFVECRKYQEWRVKATEELMMKTKMKLDEKGVEEAAHEGLLAAAKSMFTHDDTIWPLKHTFYYLWHIPALDDLLPANAVDNAVSHERLLYHFATELHLKAIQLAGQIFGDYQREMAKMNVPMKTRGKK</sequence>
<comment type="caution">
    <text evidence="2">The sequence shown here is derived from an EMBL/GenBank/DDBJ whole genome shotgun (WGS) entry which is preliminary data.</text>
</comment>
<dbReference type="GO" id="GO:0003676">
    <property type="term" value="F:nucleic acid binding"/>
    <property type="evidence" value="ECO:0007669"/>
    <property type="project" value="InterPro"/>
</dbReference>
<accession>A0AAD7CZK0</accession>
<keyword evidence="3" id="KW-1185">Reference proteome</keyword>
<dbReference type="Proteomes" id="UP001221757">
    <property type="component" value="Unassembled WGS sequence"/>
</dbReference>
<evidence type="ECO:0000313" key="3">
    <source>
        <dbReference type="Proteomes" id="UP001221757"/>
    </source>
</evidence>
<gene>
    <name evidence="2" type="ORF">B0H17DRAFT_948495</name>
</gene>
<feature type="domain" description="RNase H type-1" evidence="1">
    <location>
        <begin position="351"/>
        <end position="452"/>
    </location>
</feature>
<dbReference type="Pfam" id="PF00075">
    <property type="entry name" value="RNase_H"/>
    <property type="match status" value="1"/>
</dbReference>
<evidence type="ECO:0000313" key="2">
    <source>
        <dbReference type="EMBL" id="KAJ7671025.1"/>
    </source>
</evidence>
<evidence type="ECO:0000259" key="1">
    <source>
        <dbReference type="Pfam" id="PF00075"/>
    </source>
</evidence>
<dbReference type="InterPro" id="IPR036397">
    <property type="entry name" value="RNaseH_sf"/>
</dbReference>
<reference evidence="2" key="1">
    <citation type="submission" date="2023-03" db="EMBL/GenBank/DDBJ databases">
        <title>Massive genome expansion in bonnet fungi (Mycena s.s.) driven by repeated elements and novel gene families across ecological guilds.</title>
        <authorList>
            <consortium name="Lawrence Berkeley National Laboratory"/>
            <person name="Harder C.B."/>
            <person name="Miyauchi S."/>
            <person name="Viragh M."/>
            <person name="Kuo A."/>
            <person name="Thoen E."/>
            <person name="Andreopoulos B."/>
            <person name="Lu D."/>
            <person name="Skrede I."/>
            <person name="Drula E."/>
            <person name="Henrissat B."/>
            <person name="Morin E."/>
            <person name="Kohler A."/>
            <person name="Barry K."/>
            <person name="LaButti K."/>
            <person name="Morin E."/>
            <person name="Salamov A."/>
            <person name="Lipzen A."/>
            <person name="Mereny Z."/>
            <person name="Hegedus B."/>
            <person name="Baldrian P."/>
            <person name="Stursova M."/>
            <person name="Weitz H."/>
            <person name="Taylor A."/>
            <person name="Grigoriev I.V."/>
            <person name="Nagy L.G."/>
            <person name="Martin F."/>
            <person name="Kauserud H."/>
        </authorList>
    </citation>
    <scope>NUCLEOTIDE SEQUENCE</scope>
    <source>
        <strain evidence="2">CBHHK067</strain>
    </source>
</reference>
<dbReference type="InterPro" id="IPR002156">
    <property type="entry name" value="RNaseH_domain"/>
</dbReference>
<dbReference type="AlphaFoldDB" id="A0AAD7CZK0"/>
<dbReference type="Gene3D" id="3.30.420.10">
    <property type="entry name" value="Ribonuclease H-like superfamily/Ribonuclease H"/>
    <property type="match status" value="1"/>
</dbReference>
<dbReference type="SUPFAM" id="SSF53098">
    <property type="entry name" value="Ribonuclease H-like"/>
    <property type="match status" value="1"/>
</dbReference>
<dbReference type="EMBL" id="JARKIE010000177">
    <property type="protein sequence ID" value="KAJ7671025.1"/>
    <property type="molecule type" value="Genomic_DNA"/>
</dbReference>
<organism evidence="2 3">
    <name type="scientific">Mycena rosella</name>
    <name type="common">Pink bonnet</name>
    <name type="synonym">Agaricus rosellus</name>
    <dbReference type="NCBI Taxonomy" id="1033263"/>
    <lineage>
        <taxon>Eukaryota</taxon>
        <taxon>Fungi</taxon>
        <taxon>Dikarya</taxon>
        <taxon>Basidiomycota</taxon>
        <taxon>Agaricomycotina</taxon>
        <taxon>Agaricomycetes</taxon>
        <taxon>Agaricomycetidae</taxon>
        <taxon>Agaricales</taxon>
        <taxon>Marasmiineae</taxon>
        <taxon>Mycenaceae</taxon>
        <taxon>Mycena</taxon>
    </lineage>
</organism>
<dbReference type="GO" id="GO:0004523">
    <property type="term" value="F:RNA-DNA hybrid ribonuclease activity"/>
    <property type="evidence" value="ECO:0007669"/>
    <property type="project" value="InterPro"/>
</dbReference>
<protein>
    <recommendedName>
        <fullName evidence="1">RNase H type-1 domain-containing protein</fullName>
    </recommendedName>
</protein>
<name>A0AAD7CZK0_MYCRO</name>
<dbReference type="InterPro" id="IPR012337">
    <property type="entry name" value="RNaseH-like_sf"/>
</dbReference>